<dbReference type="SUPFAM" id="SSF51735">
    <property type="entry name" value="NAD(P)-binding Rossmann-fold domains"/>
    <property type="match status" value="1"/>
</dbReference>
<dbReference type="HOGENOM" id="CLU_010194_2_10_11"/>
<evidence type="ECO:0000256" key="3">
    <source>
        <dbReference type="RuleBase" id="RU000363"/>
    </source>
</evidence>
<dbReference type="PANTHER" id="PTHR44196">
    <property type="entry name" value="DEHYDROGENASE/REDUCTASE SDR FAMILY MEMBER 7B"/>
    <property type="match status" value="1"/>
</dbReference>
<dbReference type="InterPro" id="IPR057326">
    <property type="entry name" value="KR_dom"/>
</dbReference>
<dbReference type="AlphaFoldDB" id="G8RLE1"/>
<evidence type="ECO:0000259" key="4">
    <source>
        <dbReference type="SMART" id="SM00822"/>
    </source>
</evidence>
<proteinExistence type="inferred from homology"/>
<dbReference type="GO" id="GO:0016491">
    <property type="term" value="F:oxidoreductase activity"/>
    <property type="evidence" value="ECO:0007669"/>
    <property type="project" value="UniProtKB-KW"/>
</dbReference>
<keyword evidence="6" id="KW-1185">Reference proteome</keyword>
<dbReference type="PATRIC" id="fig|710685.3.peg.1801"/>
<dbReference type="Gene3D" id="3.40.50.720">
    <property type="entry name" value="NAD(P)-binding Rossmann-like Domain"/>
    <property type="match status" value="1"/>
</dbReference>
<gene>
    <name evidence="5" type="ordered locus">MycrhN_1792</name>
</gene>
<dbReference type="Pfam" id="PF00106">
    <property type="entry name" value="adh_short"/>
    <property type="match status" value="1"/>
</dbReference>
<dbReference type="PANTHER" id="PTHR44196:SF1">
    <property type="entry name" value="DEHYDROGENASE_REDUCTASE SDR FAMILY MEMBER 7B"/>
    <property type="match status" value="1"/>
</dbReference>
<reference evidence="5 6" key="1">
    <citation type="submission" date="2011-12" db="EMBL/GenBank/DDBJ databases">
        <title>Complete sequence of Mycobacterium rhodesiae NBB3.</title>
        <authorList>
            <consortium name="US DOE Joint Genome Institute"/>
            <person name="Lucas S."/>
            <person name="Han J."/>
            <person name="Lapidus A."/>
            <person name="Cheng J.-F."/>
            <person name="Goodwin L."/>
            <person name="Pitluck S."/>
            <person name="Peters L."/>
            <person name="Mikhailova N."/>
            <person name="Gu W."/>
            <person name="Detter J.C."/>
            <person name="Han C."/>
            <person name="Tapia R."/>
            <person name="Land M."/>
            <person name="Hauser L."/>
            <person name="Kyrpides N."/>
            <person name="Ivanova N."/>
            <person name="Pagani I."/>
            <person name="Mattes T."/>
            <person name="Holmes A."/>
            <person name="Rutledge P."/>
            <person name="Paulsen I."/>
            <person name="Coleman N."/>
            <person name="Woyke T."/>
        </authorList>
    </citation>
    <scope>NUCLEOTIDE SEQUENCE [LARGE SCALE GENOMIC DNA]</scope>
    <source>
        <strain evidence="5 6">NBB3</strain>
    </source>
</reference>
<dbReference type="STRING" id="710685.MycrhN_1792"/>
<sequence length="231" mass="24215">MSNVAADAARMPTAMITGASRGLGAAIARALAPTHTLFLAGRPSPQLDAVADEFGATTWPVDFGDLDAIETAVEPIVELDVLIHNAGVAYPGRVAESSVDEWRATLQVNVLGVVALTLPLLPALRAAGGQVVFVNSGSGINASPGLAAYSASKFALRGFADSLRNDEPSLRVTSVHPGRIATEMQEDLVAYEGREYTASDYLSPETVAHVIADAVNAPRDAHIHEVIVRPR</sequence>
<dbReference type="KEGG" id="mrh:MycrhN_1792"/>
<dbReference type="CDD" id="cd05233">
    <property type="entry name" value="SDR_c"/>
    <property type="match status" value="1"/>
</dbReference>
<dbReference type="PRINTS" id="PR00080">
    <property type="entry name" value="SDRFAMILY"/>
</dbReference>
<dbReference type="EMBL" id="CP003169">
    <property type="protein sequence ID" value="AEV72403.1"/>
    <property type="molecule type" value="Genomic_DNA"/>
</dbReference>
<feature type="domain" description="Ketoreductase" evidence="4">
    <location>
        <begin position="12"/>
        <end position="183"/>
    </location>
</feature>
<evidence type="ECO:0000256" key="2">
    <source>
        <dbReference type="ARBA" id="ARBA00023002"/>
    </source>
</evidence>
<dbReference type="PRINTS" id="PR00081">
    <property type="entry name" value="GDHRDH"/>
</dbReference>
<organism evidence="5 6">
    <name type="scientific">Mycolicibacterium rhodesiae (strain NBB3)</name>
    <name type="common">Mycobacterium rhodesiae</name>
    <dbReference type="NCBI Taxonomy" id="710685"/>
    <lineage>
        <taxon>Bacteria</taxon>
        <taxon>Bacillati</taxon>
        <taxon>Actinomycetota</taxon>
        <taxon>Actinomycetes</taxon>
        <taxon>Mycobacteriales</taxon>
        <taxon>Mycobacteriaceae</taxon>
        <taxon>Mycolicibacterium</taxon>
    </lineage>
</organism>
<evidence type="ECO:0000313" key="5">
    <source>
        <dbReference type="EMBL" id="AEV72403.1"/>
    </source>
</evidence>
<evidence type="ECO:0000313" key="6">
    <source>
        <dbReference type="Proteomes" id="UP000005442"/>
    </source>
</evidence>
<comment type="similarity">
    <text evidence="1 3">Belongs to the short-chain dehydrogenases/reductases (SDR) family.</text>
</comment>
<dbReference type="PROSITE" id="PS00061">
    <property type="entry name" value="ADH_SHORT"/>
    <property type="match status" value="1"/>
</dbReference>
<keyword evidence="2" id="KW-0560">Oxidoreductase</keyword>
<dbReference type="eggNOG" id="COG4221">
    <property type="taxonomic scope" value="Bacteria"/>
</dbReference>
<dbReference type="Proteomes" id="UP000005442">
    <property type="component" value="Chromosome"/>
</dbReference>
<accession>G8RLE1</accession>
<dbReference type="SMART" id="SM00822">
    <property type="entry name" value="PKS_KR"/>
    <property type="match status" value="1"/>
</dbReference>
<dbReference type="InterPro" id="IPR020904">
    <property type="entry name" value="Sc_DH/Rdtase_CS"/>
</dbReference>
<name>G8RLE1_MYCRN</name>
<dbReference type="InterPro" id="IPR002347">
    <property type="entry name" value="SDR_fam"/>
</dbReference>
<dbReference type="NCBIfam" id="NF006073">
    <property type="entry name" value="PRK08219.1"/>
    <property type="match status" value="1"/>
</dbReference>
<evidence type="ECO:0000256" key="1">
    <source>
        <dbReference type="ARBA" id="ARBA00006484"/>
    </source>
</evidence>
<protein>
    <submittedName>
        <fullName evidence="5">Short-chain alcohol dehydrogenase</fullName>
    </submittedName>
</protein>
<dbReference type="GO" id="GO:0016020">
    <property type="term" value="C:membrane"/>
    <property type="evidence" value="ECO:0007669"/>
    <property type="project" value="TreeGrafter"/>
</dbReference>
<dbReference type="InterPro" id="IPR036291">
    <property type="entry name" value="NAD(P)-bd_dom_sf"/>
</dbReference>